<sequence length="1331" mass="150112">MQPPPEPPSPPVAPIQVEIIEERPPELPTYRKSGLPDRKRRVPAKLNNAAPTPLPRLRRKASSQLLPQPAPNTVQSIAEPESPLESQPSTWIRTEPNHFGLYKVYPQRPTHDPDEHATLNDLYCAPKDQINWDNLPLPKEPWYYPFPNASVAHLMKYHIEEENPGSIGGFDRFIQNILQPNDEAESDGVDLRDLPQPFSTKKFLEQLDKNGIEPLGVTDKWISGSVQLKMPCVGHSQKECDAPTFTVTDIHYRPLLDPIREVLQGPLFEKLHTTPFSLRFDPTFDSTSADIVLDDANPPLNEYGLPGLPPGHEEVFGELYTSAAFLEAYKAIPQPPPPQSPEDPVESIIMGIMEWSDATHLAQFGTASLWPGYTFFDNHPKGFRAKPSSNAGFHQAYFATVCYLPILAMMLTVLQLPDSIRDTYRAHYGCDMSDEVYKHLKRELMHRIWDLLLSEDFIDAYDNGIKIRCWDGIVRLVFPRFFIYGADYPEKILLATIGSLGGHPCPRCFIQKRQIAETGTVNDMKRRQVIRVDDHPRRETIEDACRAAFENGFVIGGPNSSVDKMLKGSSWVPVRNAFTKLNTEKTPFNFYTMFVPDLLHEVELGVAKAIITHLIRMLQTFKQVDEFDQRFQQVETFGRSVIRTFSHNVSDMKYAAARNFEDVLQCILPVVDGLFPLHQQLVDQLCFELALWHGNHQSSHNYTTVRTRDSRYQDLPREERRRANQASKAATAKAAAAKAATAVTDIQPTTLPQNPVPPVPPSLRSSATSKPKPKPKPKPKSKAKAKTKAKLKSTGPAIPLANASDNETLIPGLPTPIADHSSDSAMLSANPDGDLPPAAGPSTRITDHLSTPADAPSSLATPGSSTTITSTTPPALPKQKGEQVEKPFNLITFKLHSLPDYPDAILRYGTTDSFSTQIGELAHRLVKYLYRRTNKRDHRRREKLLRKQLQRELSPPPTKQPSAAEVSKARRNRQQLVSTLRPKPSSSSYGAYVPPEQHHYISDSKRSFWHLSDINMEDEEEVLDTGTDGPPIEPMEIDQSYSDPALKDFTPKLKAYLRRQLLGLDDDVQLTKEDLLNVIVEKDLLYTHATMKVNYTTIQSILTVTGMAKFLGIFHVYALLADHPSKAKRMEFLWVRWFRRDMTYTCGLKVKRFPRLGYMLHEDPDAFGFLDPQDIVRGSHLIPAFRHGQTMEYLPKSVARPESSRNEDWRFYYVNMVVDRDMLMRYHDNVIGHRKITPLQLSDDSLSTIDNNLAVSSDQTLLSEAVDDPSSIKDTTMPLMQVDGDNSDSEEEDADWRGDAIFEQDNEEADHEDEPLYGGDAAVINHLGLAE</sequence>
<proteinExistence type="predicted"/>
<dbReference type="OrthoDB" id="2418900at2759"/>
<comment type="caution">
    <text evidence="2">The sequence shown here is derived from an EMBL/GenBank/DDBJ whole genome shotgun (WGS) entry which is preliminary data.</text>
</comment>
<protein>
    <submittedName>
        <fullName evidence="2">Uncharacterized protein</fullName>
    </submittedName>
</protein>
<evidence type="ECO:0000313" key="2">
    <source>
        <dbReference type="EMBL" id="KAF7307566.1"/>
    </source>
</evidence>
<feature type="region of interest" description="Disordered" evidence="1">
    <location>
        <begin position="745"/>
        <end position="883"/>
    </location>
</feature>
<feature type="compositionally biased region" description="Polar residues" evidence="1">
    <location>
        <begin position="62"/>
        <end position="76"/>
    </location>
</feature>
<dbReference type="Pfam" id="PF18759">
    <property type="entry name" value="Plavaka"/>
    <property type="match status" value="1"/>
</dbReference>
<feature type="compositionally biased region" description="Basic and acidic residues" evidence="1">
    <location>
        <begin position="706"/>
        <end position="722"/>
    </location>
</feature>
<organism evidence="2 3">
    <name type="scientific">Mycena indigotica</name>
    <dbReference type="NCBI Taxonomy" id="2126181"/>
    <lineage>
        <taxon>Eukaryota</taxon>
        <taxon>Fungi</taxon>
        <taxon>Dikarya</taxon>
        <taxon>Basidiomycota</taxon>
        <taxon>Agaricomycotina</taxon>
        <taxon>Agaricomycetes</taxon>
        <taxon>Agaricomycetidae</taxon>
        <taxon>Agaricales</taxon>
        <taxon>Marasmiineae</taxon>
        <taxon>Mycenaceae</taxon>
        <taxon>Mycena</taxon>
    </lineage>
</organism>
<accession>A0A8H6SY42</accession>
<evidence type="ECO:0000256" key="1">
    <source>
        <dbReference type="SAM" id="MobiDB-lite"/>
    </source>
</evidence>
<name>A0A8H6SY42_9AGAR</name>
<dbReference type="RefSeq" id="XP_037222585.1">
    <property type="nucleotide sequence ID" value="XM_037362293.1"/>
</dbReference>
<feature type="region of interest" description="Disordered" evidence="1">
    <location>
        <begin position="700"/>
        <end position="729"/>
    </location>
</feature>
<dbReference type="Proteomes" id="UP000636479">
    <property type="component" value="Unassembled WGS sequence"/>
</dbReference>
<reference evidence="2" key="1">
    <citation type="submission" date="2020-05" db="EMBL/GenBank/DDBJ databases">
        <title>Mycena genomes resolve the evolution of fungal bioluminescence.</title>
        <authorList>
            <person name="Tsai I.J."/>
        </authorList>
    </citation>
    <scope>NUCLEOTIDE SEQUENCE</scope>
    <source>
        <strain evidence="2">171206Taipei</strain>
    </source>
</reference>
<evidence type="ECO:0000313" key="3">
    <source>
        <dbReference type="Proteomes" id="UP000636479"/>
    </source>
</evidence>
<dbReference type="InterPro" id="IPR041078">
    <property type="entry name" value="Plavaka"/>
</dbReference>
<feature type="compositionally biased region" description="Polar residues" evidence="1">
    <location>
        <begin position="974"/>
        <end position="989"/>
    </location>
</feature>
<keyword evidence="3" id="KW-1185">Reference proteome</keyword>
<feature type="compositionally biased region" description="Low complexity" evidence="1">
    <location>
        <begin position="861"/>
        <end position="873"/>
    </location>
</feature>
<gene>
    <name evidence="2" type="ORF">MIND_00551400</name>
</gene>
<feature type="region of interest" description="Disordered" evidence="1">
    <location>
        <begin position="20"/>
        <end position="90"/>
    </location>
</feature>
<dbReference type="EMBL" id="JACAZF010000004">
    <property type="protein sequence ID" value="KAF7307566.1"/>
    <property type="molecule type" value="Genomic_DNA"/>
</dbReference>
<dbReference type="GeneID" id="59344809"/>
<feature type="region of interest" description="Disordered" evidence="1">
    <location>
        <begin position="1269"/>
        <end position="1316"/>
    </location>
</feature>
<feature type="compositionally biased region" description="Basic residues" evidence="1">
    <location>
        <begin position="771"/>
        <end position="791"/>
    </location>
</feature>
<feature type="compositionally biased region" description="Acidic residues" evidence="1">
    <location>
        <begin position="1302"/>
        <end position="1315"/>
    </location>
</feature>
<feature type="region of interest" description="Disordered" evidence="1">
    <location>
        <begin position="947"/>
        <end position="993"/>
    </location>
</feature>
<feature type="compositionally biased region" description="Acidic residues" evidence="1">
    <location>
        <begin position="1285"/>
        <end position="1294"/>
    </location>
</feature>